<keyword evidence="6" id="KW-0119">Carbohydrate metabolism</keyword>
<dbReference type="InterPro" id="IPR001002">
    <property type="entry name" value="Chitin-bd_1"/>
</dbReference>
<dbReference type="PANTHER" id="PTHR46471">
    <property type="entry name" value="CHITIN DEACETYLASE"/>
    <property type="match status" value="1"/>
</dbReference>
<dbReference type="InterPro" id="IPR036861">
    <property type="entry name" value="Endochitinase-like_sf"/>
</dbReference>
<dbReference type="GO" id="GO:0016787">
    <property type="term" value="F:hydrolase activity"/>
    <property type="evidence" value="ECO:0007669"/>
    <property type="project" value="UniProtKB-KW"/>
</dbReference>
<dbReference type="AlphaFoldDB" id="A0A8E2E5T0"/>
<dbReference type="PANTHER" id="PTHR46471:SF2">
    <property type="entry name" value="CHITIN DEACETYLASE-RELATED"/>
    <property type="match status" value="1"/>
</dbReference>
<dbReference type="Gene3D" id="3.30.60.10">
    <property type="entry name" value="Endochitinase-like"/>
    <property type="match status" value="3"/>
</dbReference>
<evidence type="ECO:0000256" key="2">
    <source>
        <dbReference type="ARBA" id="ARBA00022669"/>
    </source>
</evidence>
<dbReference type="Pfam" id="PF00187">
    <property type="entry name" value="Chitin_bind_1"/>
    <property type="match status" value="1"/>
</dbReference>
<comment type="caution">
    <text evidence="8">Lacks conserved residue(s) required for the propagation of feature annotation.</text>
</comment>
<evidence type="ECO:0000256" key="3">
    <source>
        <dbReference type="ARBA" id="ARBA00022723"/>
    </source>
</evidence>
<evidence type="ECO:0000256" key="6">
    <source>
        <dbReference type="ARBA" id="ARBA00023277"/>
    </source>
</evidence>
<keyword evidence="2 8" id="KW-0147">Chitin-binding</keyword>
<dbReference type="GO" id="GO:0008061">
    <property type="term" value="F:chitin binding"/>
    <property type="evidence" value="ECO:0007669"/>
    <property type="project" value="UniProtKB-UniRule"/>
</dbReference>
<dbReference type="GO" id="GO:0046872">
    <property type="term" value="F:metal ion binding"/>
    <property type="evidence" value="ECO:0007669"/>
    <property type="project" value="UniProtKB-KW"/>
</dbReference>
<evidence type="ECO:0000313" key="11">
    <source>
        <dbReference type="Proteomes" id="UP000250266"/>
    </source>
</evidence>
<proteinExistence type="predicted"/>
<feature type="non-terminal residue" evidence="10">
    <location>
        <position position="176"/>
    </location>
</feature>
<sequence>TLISSTNGQCGGTTGQTCAGSSFGNCCSSYGWCGSSSVYCDVAQGCQGGFGDCTTPSSVSTAAQPTSTVIISPDGTCGGTNGYSCLGSVHGDCCSAYGYCGSTSLYCDSGCQGAFGICTSSSPAGLPISLDGSCGGTSGQTCAGSTFGNCCSAYGYCGSTSVYCDTGCQSAFGVCT</sequence>
<organism evidence="10 11">
    <name type="scientific">Lepidopterella palustris CBS 459.81</name>
    <dbReference type="NCBI Taxonomy" id="1314670"/>
    <lineage>
        <taxon>Eukaryota</taxon>
        <taxon>Fungi</taxon>
        <taxon>Dikarya</taxon>
        <taxon>Ascomycota</taxon>
        <taxon>Pezizomycotina</taxon>
        <taxon>Dothideomycetes</taxon>
        <taxon>Pleosporomycetidae</taxon>
        <taxon>Mytilinidiales</taxon>
        <taxon>Argynnaceae</taxon>
        <taxon>Lepidopterella</taxon>
    </lineage>
</organism>
<feature type="disulfide bond" evidence="8">
    <location>
        <begin position="150"/>
        <end position="164"/>
    </location>
</feature>
<evidence type="ECO:0000259" key="9">
    <source>
        <dbReference type="PROSITE" id="PS50941"/>
    </source>
</evidence>
<evidence type="ECO:0000256" key="8">
    <source>
        <dbReference type="PROSITE-ProRule" id="PRU00261"/>
    </source>
</evidence>
<dbReference type="PROSITE" id="PS50941">
    <property type="entry name" value="CHIT_BIND_I_2"/>
    <property type="match status" value="3"/>
</dbReference>
<feature type="domain" description="Chitin-binding type-1" evidence="9">
    <location>
        <begin position="74"/>
        <end position="120"/>
    </location>
</feature>
<keyword evidence="3" id="KW-0479">Metal-binding</keyword>
<keyword evidence="7" id="KW-0170">Cobalt</keyword>
<protein>
    <submittedName>
        <fullName evidence="10">Carbohydrate-binding module family 18 protein</fullName>
    </submittedName>
</protein>
<feature type="domain" description="Chitin-binding type-1" evidence="9">
    <location>
        <begin position="7"/>
        <end position="55"/>
    </location>
</feature>
<comment type="cofactor">
    <cofactor evidence="1">
        <name>Co(2+)</name>
        <dbReference type="ChEBI" id="CHEBI:48828"/>
    </cofactor>
</comment>
<accession>A0A8E2E5T0</accession>
<gene>
    <name evidence="10" type="ORF">K432DRAFT_263156</name>
</gene>
<evidence type="ECO:0000256" key="5">
    <source>
        <dbReference type="ARBA" id="ARBA00022801"/>
    </source>
</evidence>
<evidence type="ECO:0000313" key="10">
    <source>
        <dbReference type="EMBL" id="OCK77775.1"/>
    </source>
</evidence>
<evidence type="ECO:0000256" key="7">
    <source>
        <dbReference type="ARBA" id="ARBA00023285"/>
    </source>
</evidence>
<dbReference type="EMBL" id="KV745101">
    <property type="protein sequence ID" value="OCK77775.1"/>
    <property type="molecule type" value="Genomic_DNA"/>
</dbReference>
<keyword evidence="5" id="KW-0378">Hydrolase</keyword>
<dbReference type="SMART" id="SM00270">
    <property type="entry name" value="ChtBD1"/>
    <property type="match status" value="3"/>
</dbReference>
<dbReference type="SUPFAM" id="SSF57016">
    <property type="entry name" value="Plant lectins/antimicrobial peptides"/>
    <property type="match status" value="3"/>
</dbReference>
<feature type="domain" description="Chitin-binding type-1" evidence="9">
    <location>
        <begin position="131"/>
        <end position="176"/>
    </location>
</feature>
<keyword evidence="11" id="KW-1185">Reference proteome</keyword>
<name>A0A8E2E5T0_9PEZI</name>
<keyword evidence="8" id="KW-1015">Disulfide bond</keyword>
<evidence type="ECO:0000256" key="4">
    <source>
        <dbReference type="ARBA" id="ARBA00022729"/>
    </source>
</evidence>
<dbReference type="Proteomes" id="UP000250266">
    <property type="component" value="Unassembled WGS sequence"/>
</dbReference>
<keyword evidence="4" id="KW-0732">Signal</keyword>
<reference evidence="10 11" key="1">
    <citation type="journal article" date="2016" name="Nat. Commun.">
        <title>Ectomycorrhizal ecology is imprinted in the genome of the dominant symbiotic fungus Cenococcum geophilum.</title>
        <authorList>
            <consortium name="DOE Joint Genome Institute"/>
            <person name="Peter M."/>
            <person name="Kohler A."/>
            <person name="Ohm R.A."/>
            <person name="Kuo A."/>
            <person name="Krutzmann J."/>
            <person name="Morin E."/>
            <person name="Arend M."/>
            <person name="Barry K.W."/>
            <person name="Binder M."/>
            <person name="Choi C."/>
            <person name="Clum A."/>
            <person name="Copeland A."/>
            <person name="Grisel N."/>
            <person name="Haridas S."/>
            <person name="Kipfer T."/>
            <person name="LaButti K."/>
            <person name="Lindquist E."/>
            <person name="Lipzen A."/>
            <person name="Maire R."/>
            <person name="Meier B."/>
            <person name="Mihaltcheva S."/>
            <person name="Molinier V."/>
            <person name="Murat C."/>
            <person name="Poggeler S."/>
            <person name="Quandt C.A."/>
            <person name="Sperisen C."/>
            <person name="Tritt A."/>
            <person name="Tisserant E."/>
            <person name="Crous P.W."/>
            <person name="Henrissat B."/>
            <person name="Nehls U."/>
            <person name="Egli S."/>
            <person name="Spatafora J.W."/>
            <person name="Grigoriev I.V."/>
            <person name="Martin F.M."/>
        </authorList>
    </citation>
    <scope>NUCLEOTIDE SEQUENCE [LARGE SCALE GENOMIC DNA]</scope>
    <source>
        <strain evidence="10 11">CBS 459.81</strain>
    </source>
</reference>
<evidence type="ECO:0000256" key="1">
    <source>
        <dbReference type="ARBA" id="ARBA00001941"/>
    </source>
</evidence>
<feature type="non-terminal residue" evidence="10">
    <location>
        <position position="1"/>
    </location>
</feature>
<dbReference type="OrthoDB" id="5985073at2759"/>
<feature type="disulfide bond" evidence="8">
    <location>
        <begin position="26"/>
        <end position="40"/>
    </location>
</feature>
<feature type="disulfide bond" evidence="8">
    <location>
        <begin position="93"/>
        <end position="107"/>
    </location>
</feature>